<evidence type="ECO:0000256" key="2">
    <source>
        <dbReference type="SAM" id="SignalP"/>
    </source>
</evidence>
<dbReference type="InterPro" id="IPR021395">
    <property type="entry name" value="DUF3035"/>
</dbReference>
<proteinExistence type="predicted"/>
<dbReference type="EMBL" id="JANKJG010000006">
    <property type="protein sequence ID" value="MCR8826901.1"/>
    <property type="molecule type" value="Genomic_DNA"/>
</dbReference>
<name>A0ABT1Z186_9RHOB</name>
<evidence type="ECO:0000313" key="4">
    <source>
        <dbReference type="Proteomes" id="UP001165396"/>
    </source>
</evidence>
<keyword evidence="2" id="KW-0732">Signal</keyword>
<feature type="chain" id="PRO_5045326964" evidence="2">
    <location>
        <begin position="21"/>
        <end position="174"/>
    </location>
</feature>
<reference evidence="3" key="1">
    <citation type="submission" date="2022-07" db="EMBL/GenBank/DDBJ databases">
        <title>Pseudosulfitobacter sp. strain AP-MA-4, whole genome sequence.</title>
        <authorList>
            <person name="Jiang Y."/>
        </authorList>
    </citation>
    <scope>NUCLEOTIDE SEQUENCE</scope>
    <source>
        <strain evidence="3">AP-MA-4</strain>
    </source>
</reference>
<evidence type="ECO:0000256" key="1">
    <source>
        <dbReference type="SAM" id="MobiDB-lite"/>
    </source>
</evidence>
<evidence type="ECO:0000313" key="3">
    <source>
        <dbReference type="EMBL" id="MCR8826901.1"/>
    </source>
</evidence>
<keyword evidence="4" id="KW-1185">Reference proteome</keyword>
<accession>A0ABT1Z186</accession>
<dbReference type="RefSeq" id="WP_258294636.1">
    <property type="nucleotide sequence ID" value="NZ_JANKJG010000006.1"/>
</dbReference>
<protein>
    <submittedName>
        <fullName evidence="3">DUF3035 domain-containing protein</fullName>
    </submittedName>
</protein>
<feature type="signal peptide" evidence="2">
    <location>
        <begin position="1"/>
        <end position="20"/>
    </location>
</feature>
<feature type="region of interest" description="Disordered" evidence="1">
    <location>
        <begin position="144"/>
        <end position="174"/>
    </location>
</feature>
<gene>
    <name evidence="3" type="ORF">NTA49_10160</name>
</gene>
<dbReference type="Pfam" id="PF11233">
    <property type="entry name" value="DUF3035"/>
    <property type="match status" value="1"/>
</dbReference>
<dbReference type="Proteomes" id="UP001165396">
    <property type="component" value="Unassembled WGS sequence"/>
</dbReference>
<sequence length="174" mass="18640">MRLVRGLMALTAALALGACANTGLRDLNGTSDGPDEFIVTPSKPLQEPDSYTALPAPTPGQANLVDLRPLEESVGTLGGRRGSPTGAVPASDGAVVNHASRFGRTADIRATLAAEDEAFRKRRGRFTQYRIVPVDRYNQAYKPQAIDPNKVARAYRRAGVPTPSAPPVDTRFRD</sequence>
<organism evidence="3 4">
    <name type="scientific">Pseudosulfitobacter koreensis</name>
    <dbReference type="NCBI Taxonomy" id="2968472"/>
    <lineage>
        <taxon>Bacteria</taxon>
        <taxon>Pseudomonadati</taxon>
        <taxon>Pseudomonadota</taxon>
        <taxon>Alphaproteobacteria</taxon>
        <taxon>Rhodobacterales</taxon>
        <taxon>Roseobacteraceae</taxon>
        <taxon>Pseudosulfitobacter</taxon>
    </lineage>
</organism>
<comment type="caution">
    <text evidence="3">The sequence shown here is derived from an EMBL/GenBank/DDBJ whole genome shotgun (WGS) entry which is preliminary data.</text>
</comment>
<dbReference type="PROSITE" id="PS51257">
    <property type="entry name" value="PROKAR_LIPOPROTEIN"/>
    <property type="match status" value="1"/>
</dbReference>